<dbReference type="InterPro" id="IPR056884">
    <property type="entry name" value="NPHP3-like_N"/>
</dbReference>
<proteinExistence type="predicted"/>
<dbReference type="SUPFAM" id="SSF52540">
    <property type="entry name" value="P-loop containing nucleoside triphosphate hydrolases"/>
    <property type="match status" value="1"/>
</dbReference>
<dbReference type="Pfam" id="PF13857">
    <property type="entry name" value="Ank_5"/>
    <property type="match status" value="2"/>
</dbReference>
<dbReference type="SMART" id="SM00248">
    <property type="entry name" value="ANK"/>
    <property type="match status" value="11"/>
</dbReference>
<dbReference type="GeneID" id="83205755"/>
<dbReference type="InterPro" id="IPR002110">
    <property type="entry name" value="Ankyrin_rpt"/>
</dbReference>
<feature type="repeat" description="ANK" evidence="3">
    <location>
        <begin position="1206"/>
        <end position="1238"/>
    </location>
</feature>
<dbReference type="EMBL" id="JAPQKS010000007">
    <property type="protein sequence ID" value="KAJ5219952.1"/>
    <property type="molecule type" value="Genomic_DNA"/>
</dbReference>
<evidence type="ECO:0000256" key="3">
    <source>
        <dbReference type="PROSITE-ProRule" id="PRU00023"/>
    </source>
</evidence>
<organism evidence="5 6">
    <name type="scientific">Penicillium chermesinum</name>
    <dbReference type="NCBI Taxonomy" id="63820"/>
    <lineage>
        <taxon>Eukaryota</taxon>
        <taxon>Fungi</taxon>
        <taxon>Dikarya</taxon>
        <taxon>Ascomycota</taxon>
        <taxon>Pezizomycotina</taxon>
        <taxon>Eurotiomycetes</taxon>
        <taxon>Eurotiomycetidae</taxon>
        <taxon>Eurotiales</taxon>
        <taxon>Aspergillaceae</taxon>
        <taxon>Penicillium</taxon>
    </lineage>
</organism>
<dbReference type="GO" id="GO:0009116">
    <property type="term" value="P:nucleoside metabolic process"/>
    <property type="evidence" value="ECO:0007669"/>
    <property type="project" value="InterPro"/>
</dbReference>
<feature type="repeat" description="ANK" evidence="3">
    <location>
        <begin position="1373"/>
        <end position="1402"/>
    </location>
</feature>
<dbReference type="Gene3D" id="3.40.50.300">
    <property type="entry name" value="P-loop containing nucleotide triphosphate hydrolases"/>
    <property type="match status" value="1"/>
</dbReference>
<dbReference type="Gene3D" id="3.40.50.1580">
    <property type="entry name" value="Nucleoside phosphorylase domain"/>
    <property type="match status" value="1"/>
</dbReference>
<keyword evidence="2 3" id="KW-0040">ANK repeat</keyword>
<feature type="repeat" description="ANK" evidence="3">
    <location>
        <begin position="1173"/>
        <end position="1205"/>
    </location>
</feature>
<dbReference type="PROSITE" id="PS50088">
    <property type="entry name" value="ANK_REPEAT"/>
    <property type="match status" value="10"/>
</dbReference>
<feature type="domain" description="NACHT" evidence="4">
    <location>
        <begin position="419"/>
        <end position="564"/>
    </location>
</feature>
<dbReference type="Pfam" id="PF24883">
    <property type="entry name" value="NPHP3_N"/>
    <property type="match status" value="1"/>
</dbReference>
<dbReference type="SUPFAM" id="SSF53167">
    <property type="entry name" value="Purine and uridine phosphorylases"/>
    <property type="match status" value="1"/>
</dbReference>
<dbReference type="Pfam" id="PF12796">
    <property type="entry name" value="Ank_2"/>
    <property type="match status" value="3"/>
</dbReference>
<dbReference type="InterPro" id="IPR027417">
    <property type="entry name" value="P-loop_NTPase"/>
</dbReference>
<name>A0A9W9NHG6_9EURO</name>
<dbReference type="SUPFAM" id="SSF48403">
    <property type="entry name" value="Ankyrin repeat"/>
    <property type="match status" value="2"/>
</dbReference>
<dbReference type="PANTHER" id="PTHR24141">
    <property type="entry name" value="2-5A-DEPENDENT RIBONUCLEASE"/>
    <property type="match status" value="1"/>
</dbReference>
<dbReference type="InterPro" id="IPR036770">
    <property type="entry name" value="Ankyrin_rpt-contain_sf"/>
</dbReference>
<protein>
    <recommendedName>
        <fullName evidence="4">NACHT domain-containing protein</fullName>
    </recommendedName>
</protein>
<dbReference type="PANTHER" id="PTHR24141:SF1">
    <property type="entry name" value="2-5A-DEPENDENT RIBONUCLEASE"/>
    <property type="match status" value="1"/>
</dbReference>
<keyword evidence="1" id="KW-0677">Repeat</keyword>
<dbReference type="PRINTS" id="PR01415">
    <property type="entry name" value="ANKYRIN"/>
</dbReference>
<keyword evidence="6" id="KW-1185">Reference proteome</keyword>
<sequence>MPLQSRSYVRPSYRRDFHIAIICALAVEYDAVSLLVDEFWDRNGHQYGRTSGDPNTYRNGRIGEHNVVLLLLPGIGSASAASAAASLRKSYPMINLVFLVGVCGGVPSVGGLPSKFVPKDATEISRHAPSKDIRGLIAYLKTGSGRMELEEVTDENLRAIRHAAASKSFEHSYEYPGPSEDELFAATYNHKHRNLACDVCDEDIFCEEASKASCDELGCDKTQLVPRKRLRTPQAGRPGIFIGRVASADTVMKSGQHRDCIAEWCNAIAFEMEGAGLWDEVPSIVVKGVCDYADSHKHKAWQPFAAATAAAVTKSILNRYGITNDADSFGAESAVDKDVARYGQDIEHHVSYPGATARYQGRDMWIHDQKRPFGLLASLSVLDHLTPLKQARRKRQSGTAEWLFETKTFDRWVSDDGFSALWCSGKIGSGKTILAASVVDWILTEIHDSKALVSFLFVRFDDYMSLETESILKSILFQVLDKAGFPDEVAVLLADAQHKLSSTPKDLINMLGLAYTTLELKRIYIVIDGIDECPKQERDSLLSALASLRLFELNIRVFISGRESVSSEVNMEFRHLSHLSMRSQLAQSDIATYINKTVDQKLRNEELIVGDNDLIEEIKDALRQGADGMMLWVAFQIDALCSQRCDEDIRRSINDLPKDLTEVFNRALWRIVAQNNTEIASRCFLWVAAAKRPLSINELKETILIEIGQEHSKPERWPNGIHKICSWCENLVQVDEETRIVQFPHRAVRQFLIEKCTDSQLENFHVDLKQADHHVGEICVTYLNFTDFKLALAERTPPRSLPKFRFSAVEQIVLASEQRYSAIPSFVAKLRSMIGKMPEASNGVGALPSFMSDHSASRVDSNKPNHSFLRYASENMLLHTKSFQQQSSIMWEHWEKMILHENHLIQYPWGIRPFKEDDPIIIAWCCKVSHVALLRLIYRRIELLGMQVPERLSVWKAVECYDLDFLSLLIDAGADVNLRTSQGYTALHYATSKGSMCLVSRLIAAGADVNLRTQPPMDFTALYPAVTHVFHTDGRYLETFDGYSTLPYATSEGIVRNFDGLLAAGADVNLQMFKDSTTLYSSIPFRDSGATGRTGAFGEDVDLQTSGGSTALHIAIKRGCVDVVDELLAAGADVNLRTSEGSNALYVAVEYSRVENVHSLLAAGAEVDLRTSDGSTALHKAAFQGNIDIFDWLLAAGADVNLQTSEGSTALYVAVDYRRENIVDRLLAAGANVNLGTFKGFGALQRAAKQGSVHVVDRLLAAGAGVNLQTSEGSTALHEVASKGNIDVVDRLLAANADINLQASNGYSALLYATSKGNVGVVDRLLAAGADVNLQTSRGSTALHIAVQRGHMEIIDKLLIVCAGAGVNIRDLSGNTALHYATAKGKVDIVNSLLAAGADTIK</sequence>
<feature type="repeat" description="ANK" evidence="3">
    <location>
        <begin position="1140"/>
        <end position="1172"/>
    </location>
</feature>
<dbReference type="GO" id="GO:0006396">
    <property type="term" value="P:RNA processing"/>
    <property type="evidence" value="ECO:0007669"/>
    <property type="project" value="TreeGrafter"/>
</dbReference>
<dbReference type="InterPro" id="IPR035994">
    <property type="entry name" value="Nucleoside_phosphorylase_sf"/>
</dbReference>
<evidence type="ECO:0000256" key="1">
    <source>
        <dbReference type="ARBA" id="ARBA00022737"/>
    </source>
</evidence>
<evidence type="ECO:0000313" key="5">
    <source>
        <dbReference type="EMBL" id="KAJ5219952.1"/>
    </source>
</evidence>
<evidence type="ECO:0000256" key="2">
    <source>
        <dbReference type="ARBA" id="ARBA00023043"/>
    </source>
</evidence>
<dbReference type="RefSeq" id="XP_058326782.1">
    <property type="nucleotide sequence ID" value="XM_058478452.1"/>
</dbReference>
<dbReference type="Pfam" id="PF22939">
    <property type="entry name" value="WHD_GPIID"/>
    <property type="match status" value="1"/>
</dbReference>
<dbReference type="GO" id="GO:0004540">
    <property type="term" value="F:RNA nuclease activity"/>
    <property type="evidence" value="ECO:0007669"/>
    <property type="project" value="TreeGrafter"/>
</dbReference>
<feature type="repeat" description="ANK" evidence="3">
    <location>
        <begin position="982"/>
        <end position="1014"/>
    </location>
</feature>
<evidence type="ECO:0000313" key="6">
    <source>
        <dbReference type="Proteomes" id="UP001150941"/>
    </source>
</evidence>
<dbReference type="OrthoDB" id="7464126at2759"/>
<feature type="repeat" description="ANK" evidence="3">
    <location>
        <begin position="1107"/>
        <end position="1139"/>
    </location>
</feature>
<feature type="repeat" description="ANK" evidence="3">
    <location>
        <begin position="1239"/>
        <end position="1271"/>
    </location>
</feature>
<dbReference type="PROSITE" id="PS50837">
    <property type="entry name" value="NACHT"/>
    <property type="match status" value="1"/>
</dbReference>
<dbReference type="InterPro" id="IPR054471">
    <property type="entry name" value="GPIID_WHD"/>
</dbReference>
<dbReference type="Gene3D" id="1.25.40.20">
    <property type="entry name" value="Ankyrin repeat-containing domain"/>
    <property type="match status" value="2"/>
</dbReference>
<dbReference type="Proteomes" id="UP001150941">
    <property type="component" value="Unassembled WGS sequence"/>
</dbReference>
<dbReference type="GO" id="GO:0003723">
    <property type="term" value="F:RNA binding"/>
    <property type="evidence" value="ECO:0007669"/>
    <property type="project" value="TreeGrafter"/>
</dbReference>
<feature type="repeat" description="ANK" evidence="3">
    <location>
        <begin position="1305"/>
        <end position="1337"/>
    </location>
</feature>
<dbReference type="PROSITE" id="PS50297">
    <property type="entry name" value="ANK_REP_REGION"/>
    <property type="match status" value="10"/>
</dbReference>
<reference evidence="5" key="1">
    <citation type="submission" date="2022-11" db="EMBL/GenBank/DDBJ databases">
        <authorList>
            <person name="Petersen C."/>
        </authorList>
    </citation>
    <scope>NUCLEOTIDE SEQUENCE</scope>
    <source>
        <strain evidence="5">IBT 19713</strain>
    </source>
</reference>
<reference evidence="5" key="2">
    <citation type="journal article" date="2023" name="IMA Fungus">
        <title>Comparative genomic study of the Penicillium genus elucidates a diverse pangenome and 15 lateral gene transfer events.</title>
        <authorList>
            <person name="Petersen C."/>
            <person name="Sorensen T."/>
            <person name="Nielsen M.R."/>
            <person name="Sondergaard T.E."/>
            <person name="Sorensen J.L."/>
            <person name="Fitzpatrick D.A."/>
            <person name="Frisvad J.C."/>
            <person name="Nielsen K.L."/>
        </authorList>
    </citation>
    <scope>NUCLEOTIDE SEQUENCE</scope>
    <source>
        <strain evidence="5">IBT 19713</strain>
    </source>
</reference>
<dbReference type="InterPro" id="IPR007111">
    <property type="entry name" value="NACHT_NTPase"/>
</dbReference>
<feature type="repeat" description="ANK" evidence="3">
    <location>
        <begin position="1338"/>
        <end position="1372"/>
    </location>
</feature>
<evidence type="ECO:0000259" key="4">
    <source>
        <dbReference type="PROSITE" id="PS50837"/>
    </source>
</evidence>
<feature type="repeat" description="ANK" evidence="3">
    <location>
        <begin position="1272"/>
        <end position="1304"/>
    </location>
</feature>
<gene>
    <name evidence="5" type="ORF">N7468_009156</name>
</gene>
<comment type="caution">
    <text evidence="5">The sequence shown here is derived from an EMBL/GenBank/DDBJ whole genome shotgun (WGS) entry which is preliminary data.</text>
</comment>
<accession>A0A9W9NHG6</accession>